<gene>
    <name evidence="3" type="ORF">ENJ51_06835</name>
</gene>
<dbReference type="Pfam" id="PF05166">
    <property type="entry name" value="YcgL"/>
    <property type="match status" value="1"/>
</dbReference>
<dbReference type="Proteomes" id="UP000885750">
    <property type="component" value="Unassembled WGS sequence"/>
</dbReference>
<dbReference type="HAMAP" id="MF_01866">
    <property type="entry name" value="UPF0745"/>
    <property type="match status" value="1"/>
</dbReference>
<dbReference type="PANTHER" id="PTHR38109">
    <property type="entry name" value="PROTEIN YCGL"/>
    <property type="match status" value="1"/>
</dbReference>
<sequence>MICFVYRSKRNNEMYLYLPEKDQFGNVPESLLKLVGEVEFSFEFLLNTERKLLRYQAAEVMRNILDNGFFLQMPPNRYRSDSDGELDAGLQGF</sequence>
<dbReference type="AlphaFoldDB" id="A0A7V2WUV0"/>
<accession>A0A7V2WUV0</accession>
<dbReference type="PANTHER" id="PTHR38109:SF1">
    <property type="entry name" value="PROTEIN YCGL"/>
    <property type="match status" value="1"/>
</dbReference>
<comment type="caution">
    <text evidence="3">The sequence shown here is derived from an EMBL/GenBank/DDBJ whole genome shotgun (WGS) entry which is preliminary data.</text>
</comment>
<evidence type="ECO:0000259" key="2">
    <source>
        <dbReference type="PROSITE" id="PS51648"/>
    </source>
</evidence>
<feature type="domain" description="YcgL" evidence="2">
    <location>
        <begin position="1"/>
        <end position="85"/>
    </location>
</feature>
<dbReference type="SUPFAM" id="SSF160191">
    <property type="entry name" value="YcgL-like"/>
    <property type="match status" value="1"/>
</dbReference>
<dbReference type="PROSITE" id="PS51648">
    <property type="entry name" value="YCGL"/>
    <property type="match status" value="1"/>
</dbReference>
<proteinExistence type="inferred from homology"/>
<protein>
    <recommendedName>
        <fullName evidence="1">YcgL domain-containing protein ENJ51_06835</fullName>
    </recommendedName>
</protein>
<name>A0A7V2WUV0_LEUMU</name>
<dbReference type="InterPro" id="IPR038068">
    <property type="entry name" value="YcgL-like_sf"/>
</dbReference>
<reference evidence="3" key="1">
    <citation type="journal article" date="2020" name="mSystems">
        <title>Genome- and Community-Level Interaction Insights into Carbon Utilization and Element Cycling Functions of Hydrothermarchaeota in Hydrothermal Sediment.</title>
        <authorList>
            <person name="Zhou Z."/>
            <person name="Liu Y."/>
            <person name="Xu W."/>
            <person name="Pan J."/>
            <person name="Luo Z.H."/>
            <person name="Li M."/>
        </authorList>
    </citation>
    <scope>NUCLEOTIDE SEQUENCE [LARGE SCALE GENOMIC DNA]</scope>
    <source>
        <strain evidence="3">HyVt-493</strain>
    </source>
</reference>
<dbReference type="Gene3D" id="3.10.510.20">
    <property type="entry name" value="YcgL domain"/>
    <property type="match status" value="1"/>
</dbReference>
<evidence type="ECO:0000313" key="3">
    <source>
        <dbReference type="EMBL" id="HFC92511.1"/>
    </source>
</evidence>
<dbReference type="InterPro" id="IPR027354">
    <property type="entry name" value="YcgL_dom"/>
</dbReference>
<organism evidence="3">
    <name type="scientific">Leucothrix mucor</name>
    <dbReference type="NCBI Taxonomy" id="45248"/>
    <lineage>
        <taxon>Bacteria</taxon>
        <taxon>Pseudomonadati</taxon>
        <taxon>Pseudomonadota</taxon>
        <taxon>Gammaproteobacteria</taxon>
        <taxon>Thiotrichales</taxon>
        <taxon>Thiotrichaceae</taxon>
        <taxon>Leucothrix</taxon>
    </lineage>
</organism>
<evidence type="ECO:0000256" key="1">
    <source>
        <dbReference type="HAMAP-Rule" id="MF_01866"/>
    </source>
</evidence>
<dbReference type="EMBL" id="DRMS01000255">
    <property type="protein sequence ID" value="HFC92511.1"/>
    <property type="molecule type" value="Genomic_DNA"/>
</dbReference>